<evidence type="ECO:0000313" key="2">
    <source>
        <dbReference type="Proteomes" id="UP001060215"/>
    </source>
</evidence>
<comment type="caution">
    <text evidence="1">The sequence shown here is derived from an EMBL/GenBank/DDBJ whole genome shotgun (WGS) entry which is preliminary data.</text>
</comment>
<proteinExistence type="predicted"/>
<sequence length="323" mass="36670">MAKNLGSFIENTNTSMVEIGHRIGYSHDLSQQRRLVNAELLKLPMTNTQRLMAASMIVKDEDKVDLFFSLDENDKMEWVSLLLEVICFEERERERERERRRRRTTRRRTTQTAWRRSEQRREPPSLSSRSLWLPELSGLQSMEEKSVISFAKTTQELAMEGQKHLEETIESAFQILSSMNDELCNPTLWSTTPSSVNNNNASSINNGYHHSSSHASNGDGSSDLGHHFEMGGGGALEEARLRYKSSVTSLRSILAAIPNSHKAKAYDTGSTTSSSASEIEKLEERASVLKEELANKNKYFKHLIDQLRDLITDISTWQSPCSV</sequence>
<evidence type="ECO:0000313" key="1">
    <source>
        <dbReference type="EMBL" id="KAI8003839.1"/>
    </source>
</evidence>
<gene>
    <name evidence="1" type="ORF">LOK49_LG08G00211</name>
</gene>
<reference evidence="1 2" key="1">
    <citation type="journal article" date="2022" name="Plant J.">
        <title>Chromosome-level genome of Camellia lanceoleosa provides a valuable resource for understanding genome evolution and self-incompatibility.</title>
        <authorList>
            <person name="Gong W."/>
            <person name="Xiao S."/>
            <person name="Wang L."/>
            <person name="Liao Z."/>
            <person name="Chang Y."/>
            <person name="Mo W."/>
            <person name="Hu G."/>
            <person name="Li W."/>
            <person name="Zhao G."/>
            <person name="Zhu H."/>
            <person name="Hu X."/>
            <person name="Ji K."/>
            <person name="Xiang X."/>
            <person name="Song Q."/>
            <person name="Yuan D."/>
            <person name="Jin S."/>
            <person name="Zhang L."/>
        </authorList>
    </citation>
    <scope>NUCLEOTIDE SEQUENCE [LARGE SCALE GENOMIC DNA]</scope>
    <source>
        <strain evidence="1">SQ_2022a</strain>
    </source>
</reference>
<dbReference type="Proteomes" id="UP001060215">
    <property type="component" value="Chromosome 9"/>
</dbReference>
<organism evidence="1 2">
    <name type="scientific">Camellia lanceoleosa</name>
    <dbReference type="NCBI Taxonomy" id="1840588"/>
    <lineage>
        <taxon>Eukaryota</taxon>
        <taxon>Viridiplantae</taxon>
        <taxon>Streptophyta</taxon>
        <taxon>Embryophyta</taxon>
        <taxon>Tracheophyta</taxon>
        <taxon>Spermatophyta</taxon>
        <taxon>Magnoliopsida</taxon>
        <taxon>eudicotyledons</taxon>
        <taxon>Gunneridae</taxon>
        <taxon>Pentapetalae</taxon>
        <taxon>asterids</taxon>
        <taxon>Ericales</taxon>
        <taxon>Theaceae</taxon>
        <taxon>Camellia</taxon>
    </lineage>
</organism>
<name>A0ACC0GS30_9ERIC</name>
<keyword evidence="2" id="KW-1185">Reference proteome</keyword>
<protein>
    <submittedName>
        <fullName evidence="1">Mediator of RNA polymerase II transcription subunit 30</fullName>
    </submittedName>
</protein>
<dbReference type="EMBL" id="CM045766">
    <property type="protein sequence ID" value="KAI8003839.1"/>
    <property type="molecule type" value="Genomic_DNA"/>
</dbReference>
<accession>A0ACC0GS30</accession>